<protein>
    <recommendedName>
        <fullName evidence="3">LPS export ABC transporter periplasmic protein LptC</fullName>
    </recommendedName>
</protein>
<dbReference type="InterPro" id="IPR010664">
    <property type="entry name" value="LipoPS_assembly_LptC-rel"/>
</dbReference>
<evidence type="ECO:0000256" key="1">
    <source>
        <dbReference type="SAM" id="Phobius"/>
    </source>
</evidence>
<keyword evidence="1" id="KW-0812">Transmembrane</keyword>
<accession>A0A1W1BG73</accession>
<proteinExistence type="predicted"/>
<keyword evidence="1" id="KW-1133">Transmembrane helix</keyword>
<dbReference type="InterPro" id="IPR026265">
    <property type="entry name" value="LptC"/>
</dbReference>
<feature type="transmembrane region" description="Helical" evidence="1">
    <location>
        <begin position="6"/>
        <end position="24"/>
    </location>
</feature>
<dbReference type="EMBL" id="FPHB01000020">
    <property type="protein sequence ID" value="SFV52544.1"/>
    <property type="molecule type" value="Genomic_DNA"/>
</dbReference>
<evidence type="ECO:0008006" key="3">
    <source>
        <dbReference type="Google" id="ProtNLM"/>
    </source>
</evidence>
<keyword evidence="1" id="KW-0472">Membrane</keyword>
<reference evidence="2" key="1">
    <citation type="submission" date="2016-10" db="EMBL/GenBank/DDBJ databases">
        <authorList>
            <person name="de Groot N.N."/>
        </authorList>
    </citation>
    <scope>NUCLEOTIDE SEQUENCE</scope>
</reference>
<organism evidence="2">
    <name type="scientific">hydrothermal vent metagenome</name>
    <dbReference type="NCBI Taxonomy" id="652676"/>
    <lineage>
        <taxon>unclassified sequences</taxon>
        <taxon>metagenomes</taxon>
        <taxon>ecological metagenomes</taxon>
    </lineage>
</organism>
<dbReference type="GO" id="GO:0005886">
    <property type="term" value="C:plasma membrane"/>
    <property type="evidence" value="ECO:0007669"/>
    <property type="project" value="InterPro"/>
</dbReference>
<evidence type="ECO:0000313" key="2">
    <source>
        <dbReference type="EMBL" id="SFV52544.1"/>
    </source>
</evidence>
<dbReference type="GO" id="GO:0015221">
    <property type="term" value="F:lipopolysaccharide transmembrane transporter activity"/>
    <property type="evidence" value="ECO:0007669"/>
    <property type="project" value="InterPro"/>
</dbReference>
<gene>
    <name evidence="2" type="ORF">MNB_SM-7-1272</name>
</gene>
<sequence length="173" mass="20327">MNINVLIFFIAILLGSIFFLFKPLKIQQSKNVKEIAQIEMNNYTMYEFDTQKLVNLAIGKKALRYKDRDVLSHFVFNDNSNDALVSLSANYGVYKNDTIDLKGQVLYTKSDGIEFRSEHVFYDRKKAYAKSDLPYTAFMGKNWIKGRSLYYDLKKDKIRSKDIYAVYHIQKRN</sequence>
<dbReference type="NCBIfam" id="TIGR04409">
    <property type="entry name" value="LptC_YrbK"/>
    <property type="match status" value="1"/>
</dbReference>
<dbReference type="Gene3D" id="2.60.450.10">
    <property type="entry name" value="Lipopolysaccharide (LPS) transport protein A like domain"/>
    <property type="match status" value="1"/>
</dbReference>
<dbReference type="AlphaFoldDB" id="A0A1W1BG73"/>
<dbReference type="Pfam" id="PF06835">
    <property type="entry name" value="LptC"/>
    <property type="match status" value="1"/>
</dbReference>
<name>A0A1W1BG73_9ZZZZ</name>